<evidence type="ECO:0000313" key="2">
    <source>
        <dbReference type="EMBL" id="ACO46780.1"/>
    </source>
</evidence>
<dbReference type="HOGENOM" id="CLU_2355085_0_0_0"/>
<evidence type="ECO:0000256" key="1">
    <source>
        <dbReference type="SAM" id="MobiDB-lite"/>
    </source>
</evidence>
<reference evidence="2 3" key="1">
    <citation type="journal article" date="2009" name="PLoS Genet.">
        <title>Alliance of proteomics and genomics to unravel the specificities of Sahara bacterium Deinococcus deserti.</title>
        <authorList>
            <person name="de Groot A."/>
            <person name="Dulermo R."/>
            <person name="Ortet P."/>
            <person name="Blanchard L."/>
            <person name="Guerin P."/>
            <person name="Fernandez B."/>
            <person name="Vacherie B."/>
            <person name="Dossat C."/>
            <person name="Jolivet E."/>
            <person name="Siguier P."/>
            <person name="Chandler M."/>
            <person name="Barakat M."/>
            <person name="Dedieu A."/>
            <person name="Barbe V."/>
            <person name="Heulin T."/>
            <person name="Sommer S."/>
            <person name="Achouak W."/>
            <person name="Armengaud J."/>
        </authorList>
    </citation>
    <scope>NUCLEOTIDE SEQUENCE [LARGE SCALE GENOMIC DNA]</scope>
    <source>
        <strain evidence="3">DSM 17065 / CIP 109153 / LMG 22923 / VCD115</strain>
    </source>
</reference>
<dbReference type="EMBL" id="CP001114">
    <property type="protein sequence ID" value="ACO46780.1"/>
    <property type="molecule type" value="Genomic_DNA"/>
</dbReference>
<gene>
    <name evidence="2" type="ordered locus">Deide_17940</name>
</gene>
<dbReference type="KEGG" id="ddr:Deide_17940"/>
<protein>
    <submittedName>
        <fullName evidence="2">Uncharacterized protein</fullName>
    </submittedName>
</protein>
<feature type="region of interest" description="Disordered" evidence="1">
    <location>
        <begin position="1"/>
        <end position="41"/>
    </location>
</feature>
<evidence type="ECO:0000313" key="3">
    <source>
        <dbReference type="Proteomes" id="UP000002208"/>
    </source>
</evidence>
<feature type="compositionally biased region" description="Basic and acidic residues" evidence="1">
    <location>
        <begin position="16"/>
        <end position="25"/>
    </location>
</feature>
<feature type="region of interest" description="Disordered" evidence="1">
    <location>
        <begin position="67"/>
        <end position="97"/>
    </location>
</feature>
<accession>C1CX63</accession>
<feature type="compositionally biased region" description="Basic and acidic residues" evidence="1">
    <location>
        <begin position="73"/>
        <end position="97"/>
    </location>
</feature>
<name>C1CX63_DEIDV</name>
<organism evidence="2 3">
    <name type="scientific">Deinococcus deserti (strain DSM 17065 / CIP 109153 / LMG 22923 / VCD115)</name>
    <dbReference type="NCBI Taxonomy" id="546414"/>
    <lineage>
        <taxon>Bacteria</taxon>
        <taxon>Thermotogati</taxon>
        <taxon>Deinococcota</taxon>
        <taxon>Deinococci</taxon>
        <taxon>Deinococcales</taxon>
        <taxon>Deinococcaceae</taxon>
        <taxon>Deinococcus</taxon>
    </lineage>
</organism>
<keyword evidence="3" id="KW-1185">Reference proteome</keyword>
<dbReference type="STRING" id="546414.Deide_17940"/>
<dbReference type="Proteomes" id="UP000002208">
    <property type="component" value="Chromosome"/>
</dbReference>
<dbReference type="AlphaFoldDB" id="C1CX63"/>
<dbReference type="OrthoDB" id="74270at2"/>
<proteinExistence type="predicted"/>
<sequence>MTDSSNRYGDQPLGKSVEEIEREGGNLENSPVQGEERRRDDGLVVPAVVGGITSGAPAAVVGAGLLTDAGRSGADDGTARTDDGRTGDEAASDDSRT</sequence>
<dbReference type="RefSeq" id="WP_012693902.1">
    <property type="nucleotide sequence ID" value="NC_012526.1"/>
</dbReference>
<dbReference type="PaxDb" id="546414-Deide_17940"/>